<evidence type="ECO:0000313" key="11">
    <source>
        <dbReference type="Proteomes" id="UP001596297"/>
    </source>
</evidence>
<name>A0ABW1YEF9_9DEIO</name>
<dbReference type="Pfam" id="PF00860">
    <property type="entry name" value="Xan_ur_permease"/>
    <property type="match status" value="1"/>
</dbReference>
<feature type="transmembrane region" description="Helical" evidence="9">
    <location>
        <begin position="181"/>
        <end position="200"/>
    </location>
</feature>
<comment type="caution">
    <text evidence="10">The sequence shown here is derived from an EMBL/GenBank/DDBJ whole genome shotgun (WGS) entry which is preliminary data.</text>
</comment>
<dbReference type="InterPro" id="IPR026033">
    <property type="entry name" value="Azg-like_bact_archaea"/>
</dbReference>
<dbReference type="PANTHER" id="PTHR43337">
    <property type="entry name" value="XANTHINE/URACIL PERMEASE C887.17-RELATED"/>
    <property type="match status" value="1"/>
</dbReference>
<feature type="transmembrane region" description="Helical" evidence="9">
    <location>
        <begin position="440"/>
        <end position="458"/>
    </location>
</feature>
<keyword evidence="4 8" id="KW-1003">Cell membrane</keyword>
<comment type="subcellular location">
    <subcellularLocation>
        <location evidence="1 8">Cell membrane</location>
        <topology evidence="1 8">Multi-pass membrane protein</topology>
    </subcellularLocation>
</comment>
<feature type="transmembrane region" description="Helical" evidence="9">
    <location>
        <begin position="311"/>
        <end position="334"/>
    </location>
</feature>
<reference evidence="11" key="1">
    <citation type="journal article" date="2019" name="Int. J. Syst. Evol. Microbiol.">
        <title>The Global Catalogue of Microorganisms (GCM) 10K type strain sequencing project: providing services to taxonomists for standard genome sequencing and annotation.</title>
        <authorList>
            <consortium name="The Broad Institute Genomics Platform"/>
            <consortium name="The Broad Institute Genome Sequencing Center for Infectious Disease"/>
            <person name="Wu L."/>
            <person name="Ma J."/>
        </authorList>
    </citation>
    <scope>NUCLEOTIDE SEQUENCE [LARGE SCALE GENOMIC DNA]</scope>
    <source>
        <strain evidence="11">CGMCC 1.15772</strain>
    </source>
</reference>
<sequence>MTTPVPPRLSALDRYFGITAAHSTPAQELRAGLTTFLTMSYVLFVNPQILSAAIPIENAAVQLLMTTALAAAFGSAVMGLVARYPFAQAPGMGLNAFFTYSVVLSMGVPWQTALGAVFISGVLFVLLSLAGARQAIVAAIPHSLKVAITGGIGAFLAFIGLKNAGIVVGNEATLVSLGQLTAAPVWLALAGLVITGALMARRVTGAILWGILATTLLAIVTGAQVYPGASGLQAFQGLQGSVLGIFAAPVWPADLIGALDLAGALQMGLLSVILTFFFVDFFDATGTLTGLAQRAGYLKDGQDDMPRARRLFAMDGLAAMFGAWLGTSTTTAYIESASGIGEGGRTGLTAVTVAALFLLSMFLWPLASAIPGAATAPALILVGAMMMEGLRQVEWEDITEALPAFLTLLFMPLTFSIANGVSFGVLSYCGLKLLSGKGRQVSPVLYVMAALLATRYIWLSE</sequence>
<evidence type="ECO:0000256" key="3">
    <source>
        <dbReference type="ARBA" id="ARBA00022448"/>
    </source>
</evidence>
<evidence type="ECO:0000313" key="10">
    <source>
        <dbReference type="EMBL" id="MFC6592691.1"/>
    </source>
</evidence>
<evidence type="ECO:0000256" key="1">
    <source>
        <dbReference type="ARBA" id="ARBA00004651"/>
    </source>
</evidence>
<dbReference type="PANTHER" id="PTHR43337:SF1">
    <property type="entry name" value="XANTHINE_URACIL PERMEASE C887.17-RELATED"/>
    <property type="match status" value="1"/>
</dbReference>
<feature type="transmembrane region" description="Helical" evidence="9">
    <location>
        <begin position="207"/>
        <end position="226"/>
    </location>
</feature>
<protein>
    <submittedName>
        <fullName evidence="10">NCS2 family permease</fullName>
    </submittedName>
</protein>
<dbReference type="PIRSF" id="PIRSF005353">
    <property type="entry name" value="PbuG"/>
    <property type="match status" value="1"/>
</dbReference>
<dbReference type="InterPro" id="IPR045018">
    <property type="entry name" value="Azg-like"/>
</dbReference>
<dbReference type="RefSeq" id="WP_380083812.1">
    <property type="nucleotide sequence ID" value="NZ_JBHSWD010000002.1"/>
</dbReference>
<feature type="transmembrane region" description="Helical" evidence="9">
    <location>
        <begin position="370"/>
        <end position="390"/>
    </location>
</feature>
<evidence type="ECO:0000256" key="9">
    <source>
        <dbReference type="SAM" id="Phobius"/>
    </source>
</evidence>
<evidence type="ECO:0000256" key="4">
    <source>
        <dbReference type="ARBA" id="ARBA00022475"/>
    </source>
</evidence>
<feature type="transmembrane region" description="Helical" evidence="9">
    <location>
        <begin position="33"/>
        <end position="54"/>
    </location>
</feature>
<accession>A0ABW1YEF9</accession>
<evidence type="ECO:0000256" key="7">
    <source>
        <dbReference type="ARBA" id="ARBA00023136"/>
    </source>
</evidence>
<feature type="transmembrane region" description="Helical" evidence="9">
    <location>
        <begin position="60"/>
        <end position="82"/>
    </location>
</feature>
<keyword evidence="7 8" id="KW-0472">Membrane</keyword>
<feature type="transmembrane region" description="Helical" evidence="9">
    <location>
        <begin position="113"/>
        <end position="132"/>
    </location>
</feature>
<evidence type="ECO:0000256" key="8">
    <source>
        <dbReference type="PIRNR" id="PIRNR005353"/>
    </source>
</evidence>
<feature type="transmembrane region" description="Helical" evidence="9">
    <location>
        <begin position="144"/>
        <end position="161"/>
    </location>
</feature>
<dbReference type="InterPro" id="IPR006043">
    <property type="entry name" value="NCS2"/>
</dbReference>
<comment type="similarity">
    <text evidence="2 8">Belongs to the nucleobase:cation symporter-2 (NCS2) (TC 2.A.40) family. Azg-like subfamily.</text>
</comment>
<gene>
    <name evidence="10" type="ORF">ACFP81_12275</name>
</gene>
<evidence type="ECO:0000256" key="2">
    <source>
        <dbReference type="ARBA" id="ARBA00005697"/>
    </source>
</evidence>
<dbReference type="EMBL" id="JBHSWD010000002">
    <property type="protein sequence ID" value="MFC6592691.1"/>
    <property type="molecule type" value="Genomic_DNA"/>
</dbReference>
<keyword evidence="11" id="KW-1185">Reference proteome</keyword>
<evidence type="ECO:0000256" key="5">
    <source>
        <dbReference type="ARBA" id="ARBA00022692"/>
    </source>
</evidence>
<organism evidence="10 11">
    <name type="scientific">Deinococcus lacus</name>
    <dbReference type="NCBI Taxonomy" id="392561"/>
    <lineage>
        <taxon>Bacteria</taxon>
        <taxon>Thermotogati</taxon>
        <taxon>Deinococcota</taxon>
        <taxon>Deinococci</taxon>
        <taxon>Deinococcales</taxon>
        <taxon>Deinococcaceae</taxon>
        <taxon>Deinococcus</taxon>
    </lineage>
</organism>
<keyword evidence="3 8" id="KW-0813">Transport</keyword>
<keyword evidence="6 8" id="KW-1133">Transmembrane helix</keyword>
<evidence type="ECO:0000256" key="6">
    <source>
        <dbReference type="ARBA" id="ARBA00022989"/>
    </source>
</evidence>
<proteinExistence type="inferred from homology"/>
<keyword evidence="5 8" id="KW-0812">Transmembrane</keyword>
<feature type="transmembrane region" description="Helical" evidence="9">
    <location>
        <begin position="402"/>
        <end position="428"/>
    </location>
</feature>
<dbReference type="Proteomes" id="UP001596297">
    <property type="component" value="Unassembled WGS sequence"/>
</dbReference>